<accession>A0A166BBH0</accession>
<dbReference type="EMBL" id="KV425907">
    <property type="protein sequence ID" value="KZV99669.1"/>
    <property type="molecule type" value="Genomic_DNA"/>
</dbReference>
<dbReference type="InParanoid" id="A0A166BBH0"/>
<evidence type="ECO:0000313" key="2">
    <source>
        <dbReference type="EMBL" id="KZV99669.1"/>
    </source>
</evidence>
<proteinExistence type="predicted"/>
<protein>
    <recommendedName>
        <fullName evidence="4">F-box domain-containing protein</fullName>
    </recommendedName>
</protein>
<evidence type="ECO:0000256" key="1">
    <source>
        <dbReference type="SAM" id="MobiDB-lite"/>
    </source>
</evidence>
<keyword evidence="3" id="KW-1185">Reference proteome</keyword>
<dbReference type="Gene3D" id="3.10.450.50">
    <property type="match status" value="1"/>
</dbReference>
<gene>
    <name evidence="2" type="ORF">EXIGLDRAFT_831232</name>
</gene>
<dbReference type="AlphaFoldDB" id="A0A166BBH0"/>
<evidence type="ECO:0008006" key="4">
    <source>
        <dbReference type="Google" id="ProtNLM"/>
    </source>
</evidence>
<feature type="region of interest" description="Disordered" evidence="1">
    <location>
        <begin position="1"/>
        <end position="21"/>
    </location>
</feature>
<feature type="compositionally biased region" description="Polar residues" evidence="1">
    <location>
        <begin position="8"/>
        <end position="17"/>
    </location>
</feature>
<sequence length="522" mass="57611">MNDALSFYRTSSSSDYTGISRIPEQHAGSSTHFQTVPPELKLQICRLVSLRCLPALALVHPSWSSVAQDVLLACISLTLWNDGKKRHADERAAGIRLLCSLRDSPEKALRVRSFRVTFNDRQGDEAIPVTEDDWRLYVDTLKQLRRVRHIRLPFTDPVERLDEVVEMIAKCKLPLCSIELAGLLYKRGHMDESPFTMRLAAALDTCVHQGTLRAIVAERAIEGDAGSNDSRFLENTGDSASSLGYSPEDGTLSFYASPYEPKYWKIFFERSFVVLPYLYDNPRQDVTAVRIYFSPKHFAQGLAGQLTSLIAERFPNVTDVTFALDGNYYYGSDPDEDAKIGHALLKATALGPALAPFSGRLQSLFKLALALMSQPSKYLALAHAYLSAMQALDVSALSPLLAPTVRAQVLPSAPLVPFGLAEPKDKEGLLGVVTYMKDNVLKDGRLPMEIIEVTDASASGLVVIHTIAKDAFTRSGKPFANEYLMMLWMDASEEGGELTITRMQEFVDSSFIVGVLAESASS</sequence>
<name>A0A166BBH0_EXIGL</name>
<evidence type="ECO:0000313" key="3">
    <source>
        <dbReference type="Proteomes" id="UP000077266"/>
    </source>
</evidence>
<dbReference type="OrthoDB" id="3758478at2759"/>
<dbReference type="Proteomes" id="UP000077266">
    <property type="component" value="Unassembled WGS sequence"/>
</dbReference>
<organism evidence="2 3">
    <name type="scientific">Exidia glandulosa HHB12029</name>
    <dbReference type="NCBI Taxonomy" id="1314781"/>
    <lineage>
        <taxon>Eukaryota</taxon>
        <taxon>Fungi</taxon>
        <taxon>Dikarya</taxon>
        <taxon>Basidiomycota</taxon>
        <taxon>Agaricomycotina</taxon>
        <taxon>Agaricomycetes</taxon>
        <taxon>Auriculariales</taxon>
        <taxon>Exidiaceae</taxon>
        <taxon>Exidia</taxon>
    </lineage>
</organism>
<reference evidence="2 3" key="1">
    <citation type="journal article" date="2016" name="Mol. Biol. Evol.">
        <title>Comparative Genomics of Early-Diverging Mushroom-Forming Fungi Provides Insights into the Origins of Lignocellulose Decay Capabilities.</title>
        <authorList>
            <person name="Nagy L.G."/>
            <person name="Riley R."/>
            <person name="Tritt A."/>
            <person name="Adam C."/>
            <person name="Daum C."/>
            <person name="Floudas D."/>
            <person name="Sun H."/>
            <person name="Yadav J.S."/>
            <person name="Pangilinan J."/>
            <person name="Larsson K.H."/>
            <person name="Matsuura K."/>
            <person name="Barry K."/>
            <person name="Labutti K."/>
            <person name="Kuo R."/>
            <person name="Ohm R.A."/>
            <person name="Bhattacharya S.S."/>
            <person name="Shirouzu T."/>
            <person name="Yoshinaga Y."/>
            <person name="Martin F.M."/>
            <person name="Grigoriev I.V."/>
            <person name="Hibbett D.S."/>
        </authorList>
    </citation>
    <scope>NUCLEOTIDE SEQUENCE [LARGE SCALE GENOMIC DNA]</scope>
    <source>
        <strain evidence="2 3">HHB12029</strain>
    </source>
</reference>